<evidence type="ECO:0000313" key="1">
    <source>
        <dbReference type="EMBL" id="VAX06935.1"/>
    </source>
</evidence>
<accession>A0A3B1BL28</accession>
<sequence>MAFADGSVLTSDAGVPLTGRAANLWGPVIKSPDFDPLNGITPIRILGCGGLKEIAGKGKYAGMVGSICFNGVLNFNQNDTSVLTGSSKCTITLHTPANPGSIP</sequence>
<proteinExistence type="predicted"/>
<name>A0A3B1BL28_9ZZZZ</name>
<dbReference type="EMBL" id="UOFY01000011">
    <property type="protein sequence ID" value="VAX06935.1"/>
    <property type="molecule type" value="Genomic_DNA"/>
</dbReference>
<protein>
    <submittedName>
        <fullName evidence="1">Uncharacterized protein</fullName>
    </submittedName>
</protein>
<reference evidence="1" key="1">
    <citation type="submission" date="2018-06" db="EMBL/GenBank/DDBJ databases">
        <authorList>
            <person name="Zhirakovskaya E."/>
        </authorList>
    </citation>
    <scope>NUCLEOTIDE SEQUENCE</scope>
</reference>
<dbReference type="AlphaFoldDB" id="A0A3B1BL28"/>
<gene>
    <name evidence="1" type="ORF">MNBD_GAMMA25-1535</name>
</gene>
<organism evidence="1">
    <name type="scientific">hydrothermal vent metagenome</name>
    <dbReference type="NCBI Taxonomy" id="652676"/>
    <lineage>
        <taxon>unclassified sequences</taxon>
        <taxon>metagenomes</taxon>
        <taxon>ecological metagenomes</taxon>
    </lineage>
</organism>